<reference evidence="2" key="2">
    <citation type="submission" date="2015-06" db="UniProtKB">
        <authorList>
            <consortium name="EnsemblPlants"/>
        </authorList>
    </citation>
    <scope>IDENTIFICATION</scope>
    <source>
        <strain evidence="2">DM1-3 516 R44</strain>
    </source>
</reference>
<sequence length="126" mass="13878">MTPELSTQIWTEKVVGGTHKGRVYGRGSRNDVRRHQSGLQGIGLSRQAETLDGVQIAAMSVQIAQPTSSLINSEQRRVAEQQSMSAPVHQIKKQVLNLARRPITSSPAEDIDDDSEEEDDCVDRTP</sequence>
<dbReference type="Gramene" id="PGSC0003DMT400035975">
    <property type="protein sequence ID" value="PGSC0003DMT400035975"/>
    <property type="gene ID" value="PGSC0003DMG400013853"/>
</dbReference>
<evidence type="ECO:0000256" key="1">
    <source>
        <dbReference type="SAM" id="MobiDB-lite"/>
    </source>
</evidence>
<evidence type="ECO:0000313" key="2">
    <source>
        <dbReference type="EnsemblPlants" id="PGSC0003DMT400035975"/>
    </source>
</evidence>
<feature type="compositionally biased region" description="Acidic residues" evidence="1">
    <location>
        <begin position="109"/>
        <end position="126"/>
    </location>
</feature>
<evidence type="ECO:0000313" key="3">
    <source>
        <dbReference type="Proteomes" id="UP000011115"/>
    </source>
</evidence>
<organism evidence="2 3">
    <name type="scientific">Solanum tuberosum</name>
    <name type="common">Potato</name>
    <dbReference type="NCBI Taxonomy" id="4113"/>
    <lineage>
        <taxon>Eukaryota</taxon>
        <taxon>Viridiplantae</taxon>
        <taxon>Streptophyta</taxon>
        <taxon>Embryophyta</taxon>
        <taxon>Tracheophyta</taxon>
        <taxon>Spermatophyta</taxon>
        <taxon>Magnoliopsida</taxon>
        <taxon>eudicotyledons</taxon>
        <taxon>Gunneridae</taxon>
        <taxon>Pentapetalae</taxon>
        <taxon>asterids</taxon>
        <taxon>lamiids</taxon>
        <taxon>Solanales</taxon>
        <taxon>Solanaceae</taxon>
        <taxon>Solanoideae</taxon>
        <taxon>Solaneae</taxon>
        <taxon>Solanum</taxon>
    </lineage>
</organism>
<dbReference type="InParanoid" id="M1B330"/>
<dbReference type="HOGENOM" id="CLU_168586_0_0_1"/>
<feature type="region of interest" description="Disordered" evidence="1">
    <location>
        <begin position="99"/>
        <end position="126"/>
    </location>
</feature>
<dbReference type="AlphaFoldDB" id="M1B330"/>
<accession>M1B330</accession>
<dbReference type="Proteomes" id="UP000011115">
    <property type="component" value="Unassembled WGS sequence"/>
</dbReference>
<name>M1B330_SOLTU</name>
<dbReference type="EnsemblPlants" id="PGSC0003DMT400035975">
    <property type="protein sequence ID" value="PGSC0003DMT400035975"/>
    <property type="gene ID" value="PGSC0003DMG400013853"/>
</dbReference>
<keyword evidence="3" id="KW-1185">Reference proteome</keyword>
<protein>
    <submittedName>
        <fullName evidence="2">Uncharacterized protein</fullName>
    </submittedName>
</protein>
<proteinExistence type="predicted"/>
<reference evidence="3" key="1">
    <citation type="journal article" date="2011" name="Nature">
        <title>Genome sequence and analysis of the tuber crop potato.</title>
        <authorList>
            <consortium name="The Potato Genome Sequencing Consortium"/>
        </authorList>
    </citation>
    <scope>NUCLEOTIDE SEQUENCE [LARGE SCALE GENOMIC DNA]</scope>
    <source>
        <strain evidence="3">cv. DM1-3 516 R44</strain>
    </source>
</reference>
<dbReference type="PaxDb" id="4113-PGSC0003DMT400035975"/>